<dbReference type="PRINTS" id="PR00081">
    <property type="entry name" value="GDHRDH"/>
</dbReference>
<organism evidence="2 3">
    <name type="scientific">Azospirillum oryzae</name>
    <dbReference type="NCBI Taxonomy" id="286727"/>
    <lineage>
        <taxon>Bacteria</taxon>
        <taxon>Pseudomonadati</taxon>
        <taxon>Pseudomonadota</taxon>
        <taxon>Alphaproteobacteria</taxon>
        <taxon>Rhodospirillales</taxon>
        <taxon>Azospirillaceae</taxon>
        <taxon>Azospirillum</taxon>
    </lineage>
</organism>
<dbReference type="SUPFAM" id="SSF51735">
    <property type="entry name" value="NAD(P)-binding Rossmann-fold domains"/>
    <property type="match status" value="1"/>
</dbReference>
<dbReference type="PANTHER" id="PTHR42879">
    <property type="entry name" value="3-OXOACYL-(ACYL-CARRIER-PROTEIN) REDUCTASE"/>
    <property type="match status" value="1"/>
</dbReference>
<dbReference type="RefSeq" id="WP_085084384.1">
    <property type="nucleotide sequence ID" value="NZ_FXAK01000002.1"/>
</dbReference>
<comment type="similarity">
    <text evidence="1">Belongs to the short-chain dehydrogenases/reductases (SDR) family.</text>
</comment>
<accession>A0A1X7EL05</accession>
<name>A0A1X7EL05_9PROT</name>
<dbReference type="AlphaFoldDB" id="A0A1X7EL05"/>
<dbReference type="CDD" id="cd05344">
    <property type="entry name" value="BKR_like_SDR_like"/>
    <property type="match status" value="1"/>
</dbReference>
<evidence type="ECO:0008006" key="4">
    <source>
        <dbReference type="Google" id="ProtNLM"/>
    </source>
</evidence>
<dbReference type="Gene3D" id="3.40.50.720">
    <property type="entry name" value="NAD(P)-binding Rossmann-like Domain"/>
    <property type="match status" value="1"/>
</dbReference>
<dbReference type="PRINTS" id="PR00080">
    <property type="entry name" value="SDRFAMILY"/>
</dbReference>
<reference evidence="2 3" key="1">
    <citation type="submission" date="2017-04" db="EMBL/GenBank/DDBJ databases">
        <authorList>
            <person name="Afonso C.L."/>
            <person name="Miller P.J."/>
            <person name="Scott M.A."/>
            <person name="Spackman E."/>
            <person name="Goraichik I."/>
            <person name="Dimitrov K.M."/>
            <person name="Suarez D.L."/>
            <person name="Swayne D.E."/>
        </authorList>
    </citation>
    <scope>NUCLEOTIDE SEQUENCE [LARGE SCALE GENOMIC DNA]</scope>
    <source>
        <strain evidence="2 3">A2P</strain>
    </source>
</reference>
<dbReference type="Pfam" id="PF13561">
    <property type="entry name" value="adh_short_C2"/>
    <property type="match status" value="1"/>
</dbReference>
<protein>
    <recommendedName>
        <fullName evidence="4">SDR family oxidoreductase</fullName>
    </recommendedName>
</protein>
<dbReference type="Proteomes" id="UP000192936">
    <property type="component" value="Unassembled WGS sequence"/>
</dbReference>
<evidence type="ECO:0000313" key="3">
    <source>
        <dbReference type="Proteomes" id="UP000192936"/>
    </source>
</evidence>
<dbReference type="STRING" id="286727.SAMN02982917_1829"/>
<proteinExistence type="inferred from homology"/>
<dbReference type="FunFam" id="3.40.50.720:FF:000084">
    <property type="entry name" value="Short-chain dehydrogenase reductase"/>
    <property type="match status" value="1"/>
</dbReference>
<dbReference type="PANTHER" id="PTHR42879:SF6">
    <property type="entry name" value="NADPH-DEPENDENT REDUCTASE BACG"/>
    <property type="match status" value="1"/>
</dbReference>
<gene>
    <name evidence="2" type="ORF">SAMN02982917_1829</name>
</gene>
<evidence type="ECO:0000313" key="2">
    <source>
        <dbReference type="EMBL" id="SMF35718.1"/>
    </source>
</evidence>
<dbReference type="EMBL" id="FXAK01000002">
    <property type="protein sequence ID" value="SMF35718.1"/>
    <property type="molecule type" value="Genomic_DNA"/>
</dbReference>
<evidence type="ECO:0000256" key="1">
    <source>
        <dbReference type="ARBA" id="ARBA00006484"/>
    </source>
</evidence>
<dbReference type="InterPro" id="IPR036291">
    <property type="entry name" value="NAD(P)-bd_dom_sf"/>
</dbReference>
<dbReference type="InterPro" id="IPR050259">
    <property type="entry name" value="SDR"/>
</dbReference>
<dbReference type="InterPro" id="IPR002347">
    <property type="entry name" value="SDR_fam"/>
</dbReference>
<sequence>MKIDLAGKRVLVTGASRGIGRAIATGFAAEGARVAICARTDTAIQAAADDLRGRTDHVLARSVDVGDTAQVQDFVRAIADAWGGVDVLVNNAGQGRGGNIDTLAPEGILEHANLLQVAHFRVAQAVVPYMRKQRWGRIIDISAVAGTVPTPDGIPSVVNRAACIALSRSLGMALAKDNILVNSLNMGWIDTGQWDRHHKEMGPGVSRAEFDAMVTKVVPIGRFGKPEDVVGIALFLASDHAGFITGASIDIAGGMSGQIAYYPTLKRDMIEMGRQRMDAQGVDAQGMAPGA</sequence>
<dbReference type="OrthoDB" id="9810935at2"/>